<feature type="region of interest" description="Disordered" evidence="1">
    <location>
        <begin position="30"/>
        <end position="54"/>
    </location>
</feature>
<evidence type="ECO:0000313" key="3">
    <source>
        <dbReference type="Proteomes" id="UP000235392"/>
    </source>
</evidence>
<protein>
    <submittedName>
        <fullName evidence="2">Uncharacterized protein</fullName>
    </submittedName>
</protein>
<accession>A0A2N5S4V3</accession>
<feature type="region of interest" description="Disordered" evidence="1">
    <location>
        <begin position="203"/>
        <end position="262"/>
    </location>
</feature>
<dbReference type="AlphaFoldDB" id="A0A2N5S4V3"/>
<gene>
    <name evidence="2" type="ORF">PCASD_24908</name>
</gene>
<feature type="compositionally biased region" description="Basic and acidic residues" evidence="1">
    <location>
        <begin position="217"/>
        <end position="226"/>
    </location>
</feature>
<feature type="region of interest" description="Disordered" evidence="1">
    <location>
        <begin position="72"/>
        <end position="174"/>
    </location>
</feature>
<feature type="region of interest" description="Disordered" evidence="1">
    <location>
        <begin position="372"/>
        <end position="393"/>
    </location>
</feature>
<feature type="compositionally biased region" description="Low complexity" evidence="1">
    <location>
        <begin position="129"/>
        <end position="141"/>
    </location>
</feature>
<feature type="compositionally biased region" description="Gly residues" evidence="1">
    <location>
        <begin position="238"/>
        <end position="249"/>
    </location>
</feature>
<evidence type="ECO:0000256" key="1">
    <source>
        <dbReference type="SAM" id="MobiDB-lite"/>
    </source>
</evidence>
<evidence type="ECO:0000313" key="2">
    <source>
        <dbReference type="EMBL" id="PLW08265.1"/>
    </source>
</evidence>
<comment type="caution">
    <text evidence="2">The sequence shown here is derived from an EMBL/GenBank/DDBJ whole genome shotgun (WGS) entry which is preliminary data.</text>
</comment>
<dbReference type="Proteomes" id="UP000235392">
    <property type="component" value="Unassembled WGS sequence"/>
</dbReference>
<sequence>MPNSTHIQTRLDLILSQVLLKLDLVIQRDQNQSVSMEDAQATTTKDEGTPDAATPPFLAAIKLDHGLAQPVPREEEGASLPASIPRDHSCVPVHASPRDQPDDDDDDDDDDVAPPHFVVLGQSTAEPSAAAATNTTGTTPCPHLPPAPGPHSLPVEHLHLDDNLPSSQAPHLQDSLGPLPDNGILELEPTSCTLSTITPLPVLLPRKKNKKKRKNKMRVEQDGRAAERKKRVASAEGEQGGSEGGGGRRGSSRMEYEQQQQMGHGGEAMMMMGDLVRWGDTIPSTHASSMGHHHHHPPPPAFGPSHITGHGDRSYHAGGLPTTTSYPNPAYYPYSLADVPYPHHLGFYPNYSLPDPHPLPLLPTVAPHAVSATAPAPVDHPPSAATPCDHPAL</sequence>
<name>A0A2N5S4V3_9BASI</name>
<dbReference type="EMBL" id="PGCI01001075">
    <property type="protein sequence ID" value="PLW08265.1"/>
    <property type="molecule type" value="Genomic_DNA"/>
</dbReference>
<feature type="compositionally biased region" description="Acidic residues" evidence="1">
    <location>
        <begin position="101"/>
        <end position="112"/>
    </location>
</feature>
<feature type="compositionally biased region" description="Pro residues" evidence="1">
    <location>
        <begin position="142"/>
        <end position="151"/>
    </location>
</feature>
<organism evidence="2 3">
    <name type="scientific">Puccinia coronata f. sp. avenae</name>
    <dbReference type="NCBI Taxonomy" id="200324"/>
    <lineage>
        <taxon>Eukaryota</taxon>
        <taxon>Fungi</taxon>
        <taxon>Dikarya</taxon>
        <taxon>Basidiomycota</taxon>
        <taxon>Pucciniomycotina</taxon>
        <taxon>Pucciniomycetes</taxon>
        <taxon>Pucciniales</taxon>
        <taxon>Pucciniaceae</taxon>
        <taxon>Puccinia</taxon>
    </lineage>
</organism>
<proteinExistence type="predicted"/>
<feature type="region of interest" description="Disordered" evidence="1">
    <location>
        <begin position="280"/>
        <end position="321"/>
    </location>
</feature>
<reference evidence="2 3" key="1">
    <citation type="submission" date="2017-11" db="EMBL/GenBank/DDBJ databases">
        <title>De novo assembly and phasing of dikaryotic genomes from two isolates of Puccinia coronata f. sp. avenae, the causal agent of oat crown rust.</title>
        <authorList>
            <person name="Miller M.E."/>
            <person name="Zhang Y."/>
            <person name="Omidvar V."/>
            <person name="Sperschneider J."/>
            <person name="Schwessinger B."/>
            <person name="Raley C."/>
            <person name="Palmer J.M."/>
            <person name="Garnica D."/>
            <person name="Upadhyaya N."/>
            <person name="Rathjen J."/>
            <person name="Taylor J.M."/>
            <person name="Park R.F."/>
            <person name="Dodds P.N."/>
            <person name="Hirsch C.D."/>
            <person name="Kianian S.F."/>
            <person name="Figueroa M."/>
        </authorList>
    </citation>
    <scope>NUCLEOTIDE SEQUENCE [LARGE SCALE GENOMIC DNA]</scope>
    <source>
        <strain evidence="2">12SD80</strain>
    </source>
</reference>
<feature type="compositionally biased region" description="Polar residues" evidence="1">
    <location>
        <begin position="30"/>
        <end position="43"/>
    </location>
</feature>
<feature type="compositionally biased region" description="Basic residues" evidence="1">
    <location>
        <begin position="205"/>
        <end position="216"/>
    </location>
</feature>